<reference evidence="2" key="1">
    <citation type="journal article" date="2019" name="Sci. Rep.">
        <title>Draft genome of Tanacetum cinerariifolium, the natural source of mosquito coil.</title>
        <authorList>
            <person name="Yamashiro T."/>
            <person name="Shiraishi A."/>
            <person name="Satake H."/>
            <person name="Nakayama K."/>
        </authorList>
    </citation>
    <scope>NUCLEOTIDE SEQUENCE</scope>
</reference>
<feature type="non-terminal residue" evidence="2">
    <location>
        <position position="85"/>
    </location>
</feature>
<evidence type="ECO:0000256" key="1">
    <source>
        <dbReference type="SAM" id="MobiDB-lite"/>
    </source>
</evidence>
<organism evidence="2">
    <name type="scientific">Tanacetum cinerariifolium</name>
    <name type="common">Dalmatian daisy</name>
    <name type="synonym">Chrysanthemum cinerariifolium</name>
    <dbReference type="NCBI Taxonomy" id="118510"/>
    <lineage>
        <taxon>Eukaryota</taxon>
        <taxon>Viridiplantae</taxon>
        <taxon>Streptophyta</taxon>
        <taxon>Embryophyta</taxon>
        <taxon>Tracheophyta</taxon>
        <taxon>Spermatophyta</taxon>
        <taxon>Magnoliopsida</taxon>
        <taxon>eudicotyledons</taxon>
        <taxon>Gunneridae</taxon>
        <taxon>Pentapetalae</taxon>
        <taxon>asterids</taxon>
        <taxon>campanulids</taxon>
        <taxon>Asterales</taxon>
        <taxon>Asteraceae</taxon>
        <taxon>Asteroideae</taxon>
        <taxon>Anthemideae</taxon>
        <taxon>Anthemidinae</taxon>
        <taxon>Tanacetum</taxon>
    </lineage>
</organism>
<proteinExistence type="predicted"/>
<comment type="caution">
    <text evidence="2">The sequence shown here is derived from an EMBL/GenBank/DDBJ whole genome shotgun (WGS) entry which is preliminary data.</text>
</comment>
<gene>
    <name evidence="2" type="ORF">Tci_895481</name>
</gene>
<sequence length="85" mass="9488">MPPKPDLDFNTAPTAVETGHHAFTVQLSPTNPEQNLSYTNRHTTPIIEDWVSDFEDESETKASQIVPSFVQSSEQVKSSRQTLNS</sequence>
<name>A0A699UK47_TANCI</name>
<protein>
    <submittedName>
        <fullName evidence="2">Uncharacterized protein</fullName>
    </submittedName>
</protein>
<accession>A0A699UK47</accession>
<dbReference type="EMBL" id="BKCJ011345324">
    <property type="protein sequence ID" value="GFD23512.1"/>
    <property type="molecule type" value="Genomic_DNA"/>
</dbReference>
<evidence type="ECO:0000313" key="2">
    <source>
        <dbReference type="EMBL" id="GFD23512.1"/>
    </source>
</evidence>
<feature type="region of interest" description="Disordered" evidence="1">
    <location>
        <begin position="65"/>
        <end position="85"/>
    </location>
</feature>
<dbReference type="AlphaFoldDB" id="A0A699UK47"/>